<accession>A0A4Q9Y0A5</accession>
<dbReference type="CDD" id="cd00093">
    <property type="entry name" value="HTH_XRE"/>
    <property type="match status" value="1"/>
</dbReference>
<dbReference type="PANTHER" id="PTHR46558">
    <property type="entry name" value="TRACRIPTIONAL REGULATORY PROTEIN-RELATED-RELATED"/>
    <property type="match status" value="1"/>
</dbReference>
<evidence type="ECO:0000259" key="2">
    <source>
        <dbReference type="PROSITE" id="PS50943"/>
    </source>
</evidence>
<keyword evidence="1" id="KW-0238">DNA-binding</keyword>
<dbReference type="SUPFAM" id="SSF47413">
    <property type="entry name" value="lambda repressor-like DNA-binding domains"/>
    <property type="match status" value="1"/>
</dbReference>
<comment type="caution">
    <text evidence="3">The sequence shown here is derived from an EMBL/GenBank/DDBJ whole genome shotgun (WGS) entry which is preliminary data.</text>
</comment>
<feature type="domain" description="HTH cro/C1-type" evidence="2">
    <location>
        <begin position="5"/>
        <end position="59"/>
    </location>
</feature>
<dbReference type="SMART" id="SM00530">
    <property type="entry name" value="HTH_XRE"/>
    <property type="match status" value="1"/>
</dbReference>
<name>A0A4Q9Y0A5_9LACO</name>
<dbReference type="Pfam" id="PF01381">
    <property type="entry name" value="HTH_3"/>
    <property type="match status" value="1"/>
</dbReference>
<protein>
    <submittedName>
        <fullName evidence="3">XRE family transcriptional regulator</fullName>
    </submittedName>
</protein>
<organism evidence="3 4">
    <name type="scientific">Lactiplantibacillus paraplantarum</name>
    <dbReference type="NCBI Taxonomy" id="60520"/>
    <lineage>
        <taxon>Bacteria</taxon>
        <taxon>Bacillati</taxon>
        <taxon>Bacillota</taxon>
        <taxon>Bacilli</taxon>
        <taxon>Lactobacillales</taxon>
        <taxon>Lactobacillaceae</taxon>
        <taxon>Lactiplantibacillus</taxon>
    </lineage>
</organism>
<dbReference type="InterPro" id="IPR001387">
    <property type="entry name" value="Cro/C1-type_HTH"/>
</dbReference>
<proteinExistence type="predicted"/>
<reference evidence="3 4" key="1">
    <citation type="submission" date="2019-01" db="EMBL/GenBank/DDBJ databases">
        <title>Draft genome sequence of Lactobacillus paraplantarum OSY-TC318, a Producer of the novel lantibiotic Paraplantaracin TC318.</title>
        <authorList>
            <person name="Hussein W.E."/>
            <person name="Huang E."/>
            <person name="Yousef A.E."/>
        </authorList>
    </citation>
    <scope>NUCLEOTIDE SEQUENCE [LARGE SCALE GENOMIC DNA]</scope>
    <source>
        <strain evidence="3 4">OSY-TC318</strain>
    </source>
</reference>
<dbReference type="InterPro" id="IPR010982">
    <property type="entry name" value="Lambda_DNA-bd_dom_sf"/>
</dbReference>
<dbReference type="GO" id="GO:0003677">
    <property type="term" value="F:DNA binding"/>
    <property type="evidence" value="ECO:0007669"/>
    <property type="project" value="UniProtKB-KW"/>
</dbReference>
<evidence type="ECO:0000256" key="1">
    <source>
        <dbReference type="ARBA" id="ARBA00023125"/>
    </source>
</evidence>
<evidence type="ECO:0000313" key="4">
    <source>
        <dbReference type="Proteomes" id="UP000292648"/>
    </source>
</evidence>
<gene>
    <name evidence="3" type="ORF">EUZ87_10350</name>
</gene>
<evidence type="ECO:0000313" key="3">
    <source>
        <dbReference type="EMBL" id="TBX40811.1"/>
    </source>
</evidence>
<dbReference type="AlphaFoldDB" id="A0A4Q9Y0A5"/>
<sequence>MILKLKYYREAMNLTQEELARHAKVSVAMVQSMENGRRKGSTDTILKLSDALNVTVDDLLRGNYMTISHKKEAAK</sequence>
<dbReference type="PROSITE" id="PS50943">
    <property type="entry name" value="HTH_CROC1"/>
    <property type="match status" value="1"/>
</dbReference>
<dbReference type="EMBL" id="SEHH01000071">
    <property type="protein sequence ID" value="TBX40811.1"/>
    <property type="molecule type" value="Genomic_DNA"/>
</dbReference>
<dbReference type="PANTHER" id="PTHR46558:SF4">
    <property type="entry name" value="DNA-BIDING PHAGE PROTEIN"/>
    <property type="match status" value="1"/>
</dbReference>
<dbReference type="Proteomes" id="UP000292648">
    <property type="component" value="Unassembled WGS sequence"/>
</dbReference>
<dbReference type="Gene3D" id="1.10.260.40">
    <property type="entry name" value="lambda repressor-like DNA-binding domains"/>
    <property type="match status" value="1"/>
</dbReference>